<dbReference type="PROSITE" id="PS00080">
    <property type="entry name" value="MULTICOPPER_OXIDASE2"/>
    <property type="match status" value="1"/>
</dbReference>
<dbReference type="PANTHER" id="PTHR11709">
    <property type="entry name" value="MULTI-COPPER OXIDASE"/>
    <property type="match status" value="1"/>
</dbReference>
<dbReference type="GO" id="GO:0006826">
    <property type="term" value="P:iron ion transport"/>
    <property type="evidence" value="ECO:0007669"/>
    <property type="project" value="UniProtKB-KW"/>
</dbReference>
<keyword evidence="3" id="KW-0479">Metal-binding</keyword>
<dbReference type="Pfam" id="PF00394">
    <property type="entry name" value="Cu-oxidase"/>
    <property type="match status" value="1"/>
</dbReference>
<feature type="domain" description="Plastocyanin-like" evidence="10">
    <location>
        <begin position="491"/>
        <end position="596"/>
    </location>
</feature>
<evidence type="ECO:0000259" key="9">
    <source>
        <dbReference type="Pfam" id="PF00394"/>
    </source>
</evidence>
<dbReference type="Pfam" id="PF07731">
    <property type="entry name" value="Cu-oxidase_2"/>
    <property type="match status" value="1"/>
</dbReference>
<dbReference type="Gene3D" id="2.60.40.420">
    <property type="entry name" value="Cupredoxins - blue copper proteins"/>
    <property type="match status" value="3"/>
</dbReference>
<dbReference type="InterPro" id="IPR011706">
    <property type="entry name" value="Cu-oxidase_C"/>
</dbReference>
<feature type="domain" description="Plastocyanin-like" evidence="9">
    <location>
        <begin position="172"/>
        <end position="338"/>
    </location>
</feature>
<accession>A0A4P9ZE65</accession>
<feature type="domain" description="Plastocyanin-like" evidence="11">
    <location>
        <begin position="30"/>
        <end position="140"/>
    </location>
</feature>
<name>A0A4P9ZE65_9ASCO</name>
<gene>
    <name evidence="12" type="ORF">METBISCDRAFT_14389</name>
</gene>
<dbReference type="PANTHER" id="PTHR11709:SF488">
    <property type="entry name" value="LACCASE-RELATED"/>
    <property type="match status" value="1"/>
</dbReference>
<dbReference type="InterPro" id="IPR002355">
    <property type="entry name" value="Cu_oxidase_Cu_BS"/>
</dbReference>
<dbReference type="InterPro" id="IPR001117">
    <property type="entry name" value="Cu-oxidase_2nd"/>
</dbReference>
<dbReference type="AlphaFoldDB" id="A0A4P9ZE65"/>
<evidence type="ECO:0000256" key="6">
    <source>
        <dbReference type="ARBA" id="ARBA00023008"/>
    </source>
</evidence>
<evidence type="ECO:0000256" key="2">
    <source>
        <dbReference type="ARBA" id="ARBA00022496"/>
    </source>
</evidence>
<dbReference type="SUPFAM" id="SSF49503">
    <property type="entry name" value="Cupredoxins"/>
    <property type="match status" value="3"/>
</dbReference>
<dbReference type="InterPro" id="IPR011707">
    <property type="entry name" value="Cu-oxidase-like_N"/>
</dbReference>
<keyword evidence="2" id="KW-0813">Transport</keyword>
<dbReference type="CDD" id="cd13850">
    <property type="entry name" value="CuRO_1_Abr2_like"/>
    <property type="match status" value="1"/>
</dbReference>
<proteinExistence type="inferred from homology"/>
<keyword evidence="7" id="KW-0325">Glycoprotein</keyword>
<keyword evidence="2" id="KW-0406">Ion transport</keyword>
<sequence length="609" mass="69558">MFIHLILFFLFSDHIAALSQFELTLSDSYQTKDGTYKAYKTINGVSPGPPIIVDEDEWIEVTVYNRLETSVSIHFHGVLQLETPWSDGVPGITQRPIASGETYTYLFQVKNQSGCLWYHSHYRGYLSDGLFGALYIRPKNERKRPYHLVSNNALDIRLLLELEKNPSFLIADDSFKQPMDEVIMRMYQYGIDPLCIQSILINGMGRIICHPERLFRQLASKNPFLDSIPYFDSMGCLRDEFIVHFKGSLLDHYALEFPGYSTPCRPTNSQLYIHYTNGTNWQYINLLNAGGQYTKLFSIDDHEFYVVAIDGAFVTPEKVSSVVLPVGSRFTICVETRKELHENSHLPFFIRFTATHAPQFVEGLALLIYGREDDYDKTVISGFLAKSHLDTYSNGVRYADLDGHILNRNHKVIWPQQTKPFELEYQLQSKGSADVTYPFYLHRYELVLFSMFEDGTKLKLDMERSTPLLEAFTSMSESEVLGISAVLQPPIKKGQVVDLILNNYKHINHPIHLHGHFVHVISYSDQENFPFETVESAVNNYYPNINLDNPPYLDVVLVPVGGHVVLRFEADNPGIWLLHCHNIGHLLGGMGAILLESLTEIQSLPASRK</sequence>
<keyword evidence="4 8" id="KW-0732">Signal</keyword>
<comment type="similarity">
    <text evidence="1">Belongs to the multicopper oxidase family.</text>
</comment>
<dbReference type="InterPro" id="IPR008972">
    <property type="entry name" value="Cupredoxin"/>
</dbReference>
<evidence type="ECO:0000256" key="3">
    <source>
        <dbReference type="ARBA" id="ARBA00022723"/>
    </source>
</evidence>
<evidence type="ECO:0000256" key="4">
    <source>
        <dbReference type="ARBA" id="ARBA00022729"/>
    </source>
</evidence>
<evidence type="ECO:0000259" key="10">
    <source>
        <dbReference type="Pfam" id="PF07731"/>
    </source>
</evidence>
<organism evidence="12 13">
    <name type="scientific">Metschnikowia bicuspidata</name>
    <dbReference type="NCBI Taxonomy" id="27322"/>
    <lineage>
        <taxon>Eukaryota</taxon>
        <taxon>Fungi</taxon>
        <taxon>Dikarya</taxon>
        <taxon>Ascomycota</taxon>
        <taxon>Saccharomycotina</taxon>
        <taxon>Pichiomycetes</taxon>
        <taxon>Metschnikowiaceae</taxon>
        <taxon>Metschnikowia</taxon>
    </lineage>
</organism>
<keyword evidence="13" id="KW-1185">Reference proteome</keyword>
<keyword evidence="2" id="KW-0408">Iron</keyword>
<dbReference type="GO" id="GO:0016491">
    <property type="term" value="F:oxidoreductase activity"/>
    <property type="evidence" value="ECO:0007669"/>
    <property type="project" value="UniProtKB-KW"/>
</dbReference>
<keyword evidence="5" id="KW-0560">Oxidoreductase</keyword>
<feature type="signal peptide" evidence="8">
    <location>
        <begin position="1"/>
        <end position="17"/>
    </location>
</feature>
<keyword evidence="6" id="KW-0186">Copper</keyword>
<dbReference type="InterPro" id="IPR033138">
    <property type="entry name" value="Cu_oxidase_CS"/>
</dbReference>
<dbReference type="OrthoDB" id="2121828at2759"/>
<dbReference type="PROSITE" id="PS00079">
    <property type="entry name" value="MULTICOPPER_OXIDASE1"/>
    <property type="match status" value="1"/>
</dbReference>
<evidence type="ECO:0008006" key="14">
    <source>
        <dbReference type="Google" id="ProtNLM"/>
    </source>
</evidence>
<dbReference type="InterPro" id="IPR045087">
    <property type="entry name" value="Cu-oxidase_fam"/>
</dbReference>
<dbReference type="Proteomes" id="UP000268321">
    <property type="component" value="Unassembled WGS sequence"/>
</dbReference>
<keyword evidence="2" id="KW-0410">Iron transport</keyword>
<evidence type="ECO:0000259" key="11">
    <source>
        <dbReference type="Pfam" id="PF07732"/>
    </source>
</evidence>
<dbReference type="EMBL" id="ML004444">
    <property type="protein sequence ID" value="RKP31266.1"/>
    <property type="molecule type" value="Genomic_DNA"/>
</dbReference>
<reference evidence="13" key="1">
    <citation type="journal article" date="2018" name="Nat. Microbiol.">
        <title>Leveraging single-cell genomics to expand the fungal tree of life.</title>
        <authorList>
            <person name="Ahrendt S.R."/>
            <person name="Quandt C.A."/>
            <person name="Ciobanu D."/>
            <person name="Clum A."/>
            <person name="Salamov A."/>
            <person name="Andreopoulos B."/>
            <person name="Cheng J.F."/>
            <person name="Woyke T."/>
            <person name="Pelin A."/>
            <person name="Henrissat B."/>
            <person name="Reynolds N.K."/>
            <person name="Benny G.L."/>
            <person name="Smith M.E."/>
            <person name="James T.Y."/>
            <person name="Grigoriev I.V."/>
        </authorList>
    </citation>
    <scope>NUCLEOTIDE SEQUENCE [LARGE SCALE GENOMIC DNA]</scope>
    <source>
        <strain evidence="13">Baker2002</strain>
    </source>
</reference>
<protein>
    <recommendedName>
        <fullName evidence="14">Multicopper oxidase</fullName>
    </recommendedName>
</protein>
<dbReference type="GO" id="GO:0005507">
    <property type="term" value="F:copper ion binding"/>
    <property type="evidence" value="ECO:0007669"/>
    <property type="project" value="InterPro"/>
</dbReference>
<dbReference type="Pfam" id="PF07732">
    <property type="entry name" value="Cu-oxidase_3"/>
    <property type="match status" value="1"/>
</dbReference>
<evidence type="ECO:0000256" key="1">
    <source>
        <dbReference type="ARBA" id="ARBA00010609"/>
    </source>
</evidence>
<evidence type="ECO:0000256" key="5">
    <source>
        <dbReference type="ARBA" id="ARBA00023002"/>
    </source>
</evidence>
<evidence type="ECO:0000256" key="7">
    <source>
        <dbReference type="ARBA" id="ARBA00023180"/>
    </source>
</evidence>
<evidence type="ECO:0000256" key="8">
    <source>
        <dbReference type="SAM" id="SignalP"/>
    </source>
</evidence>
<evidence type="ECO:0000313" key="12">
    <source>
        <dbReference type="EMBL" id="RKP31266.1"/>
    </source>
</evidence>
<evidence type="ECO:0000313" key="13">
    <source>
        <dbReference type="Proteomes" id="UP000268321"/>
    </source>
</evidence>
<feature type="chain" id="PRO_5020304541" description="Multicopper oxidase" evidence="8">
    <location>
        <begin position="18"/>
        <end position="609"/>
    </location>
</feature>